<keyword evidence="3" id="KW-1003">Cell membrane</keyword>
<evidence type="ECO:0000313" key="8">
    <source>
        <dbReference type="EMBL" id="PIL45331.1"/>
    </source>
</evidence>
<evidence type="ECO:0000256" key="2">
    <source>
        <dbReference type="ARBA" id="ARBA00007977"/>
    </source>
</evidence>
<comment type="caution">
    <text evidence="8">The sequence shown here is derived from an EMBL/GenBank/DDBJ whole genome shotgun (WGS) entry which is preliminary data.</text>
</comment>
<dbReference type="PANTHER" id="PTHR30106:SF2">
    <property type="entry name" value="UPF0324 INNER MEMBRANE PROTEIN YEIH"/>
    <property type="match status" value="1"/>
</dbReference>
<feature type="transmembrane region" description="Helical" evidence="7">
    <location>
        <begin position="222"/>
        <end position="240"/>
    </location>
</feature>
<dbReference type="EMBL" id="PDOC01000004">
    <property type="protein sequence ID" value="PIL45331.1"/>
    <property type="molecule type" value="Genomic_DNA"/>
</dbReference>
<dbReference type="GO" id="GO:0005886">
    <property type="term" value="C:plasma membrane"/>
    <property type="evidence" value="ECO:0007669"/>
    <property type="project" value="UniProtKB-SubCell"/>
</dbReference>
<feature type="transmembrane region" description="Helical" evidence="7">
    <location>
        <begin position="125"/>
        <end position="146"/>
    </location>
</feature>
<keyword evidence="5 7" id="KW-1133">Transmembrane helix</keyword>
<keyword evidence="9" id="KW-1185">Reference proteome</keyword>
<keyword evidence="6 7" id="KW-0472">Membrane</keyword>
<evidence type="ECO:0000256" key="7">
    <source>
        <dbReference type="SAM" id="Phobius"/>
    </source>
</evidence>
<dbReference type="Proteomes" id="UP000230390">
    <property type="component" value="Unassembled WGS sequence"/>
</dbReference>
<comment type="similarity">
    <text evidence="2">Belongs to the UPF0324 family.</text>
</comment>
<evidence type="ECO:0000256" key="1">
    <source>
        <dbReference type="ARBA" id="ARBA00004651"/>
    </source>
</evidence>
<dbReference type="OrthoDB" id="9805703at2"/>
<dbReference type="AlphaFoldDB" id="A0A2G8TH03"/>
<evidence type="ECO:0000256" key="5">
    <source>
        <dbReference type="ARBA" id="ARBA00022989"/>
    </source>
</evidence>
<name>A0A2G8TH03_9BURK</name>
<organism evidence="8 9">
    <name type="scientific">Massilia eurypsychrophila</name>
    <dbReference type="NCBI Taxonomy" id="1485217"/>
    <lineage>
        <taxon>Bacteria</taxon>
        <taxon>Pseudomonadati</taxon>
        <taxon>Pseudomonadota</taxon>
        <taxon>Betaproteobacteria</taxon>
        <taxon>Burkholderiales</taxon>
        <taxon>Oxalobacteraceae</taxon>
        <taxon>Telluria group</taxon>
        <taxon>Massilia</taxon>
    </lineage>
</organism>
<evidence type="ECO:0000313" key="9">
    <source>
        <dbReference type="Proteomes" id="UP000230390"/>
    </source>
</evidence>
<feature type="transmembrane region" description="Helical" evidence="7">
    <location>
        <begin position="252"/>
        <end position="273"/>
    </location>
</feature>
<evidence type="ECO:0000256" key="3">
    <source>
        <dbReference type="ARBA" id="ARBA00022475"/>
    </source>
</evidence>
<reference evidence="8 9" key="1">
    <citation type="submission" date="2017-10" db="EMBL/GenBank/DDBJ databases">
        <title>Massilia psychrophilum sp. nov., a novel purple-pigmented bacterium isolated from Tianshan glacier, Xinjiang Municipality, China.</title>
        <authorList>
            <person name="Wang H."/>
        </authorList>
    </citation>
    <scope>NUCLEOTIDE SEQUENCE [LARGE SCALE GENOMIC DNA]</scope>
    <source>
        <strain evidence="8 9">JCM 30074</strain>
    </source>
</reference>
<accession>A0A2G8TH03</accession>
<feature type="transmembrane region" description="Helical" evidence="7">
    <location>
        <begin position="310"/>
        <end position="334"/>
    </location>
</feature>
<dbReference type="InterPro" id="IPR018383">
    <property type="entry name" value="UPF0324_pro"/>
</dbReference>
<evidence type="ECO:0000256" key="6">
    <source>
        <dbReference type="ARBA" id="ARBA00023136"/>
    </source>
</evidence>
<keyword evidence="4 7" id="KW-0812">Transmembrane</keyword>
<evidence type="ECO:0000256" key="4">
    <source>
        <dbReference type="ARBA" id="ARBA00022692"/>
    </source>
</evidence>
<feature type="transmembrane region" description="Helical" evidence="7">
    <location>
        <begin position="155"/>
        <end position="177"/>
    </location>
</feature>
<dbReference type="PANTHER" id="PTHR30106">
    <property type="entry name" value="INNER MEMBRANE PROTEIN YEIH-RELATED"/>
    <property type="match status" value="1"/>
</dbReference>
<feature type="transmembrane region" description="Helical" evidence="7">
    <location>
        <begin position="12"/>
        <end position="32"/>
    </location>
</feature>
<proteinExistence type="inferred from homology"/>
<dbReference type="Pfam" id="PF03601">
    <property type="entry name" value="Cons_hypoth698"/>
    <property type="match status" value="1"/>
</dbReference>
<protein>
    <submittedName>
        <fullName evidence="8">Putative sulfate exporter family transporter</fullName>
    </submittedName>
</protein>
<sequence length="335" mass="34797">MNSVLAWKPAALLRFWPGIVIAAVIALAASFISSSYGGPQLLFALFIGLAFHFLSNDPVCRPGIDFCSKGVLRTGVALLGARITLPQVASLGATTIALVVAAVLSTIGCGYLLARLLRRPLQEGILSGGAVGICGASAALAIAAVLPQTRQNERFTLLTVVGVTALSTLAMIVYPLLVHLARLDGEASGIFIGGAIHDVAQVVGAGYLISNHAGDVATIVKLTRVACLVPVVLALCVIFQTRGSSTEVDLPALLPLFLVGFVLTMLANTYGLIPPPLVELLNTVSRACLVTAIAALGVKTSLQALAQLGWRPVAMLLGETLWIAVFVFAGVLMLR</sequence>
<comment type="subcellular location">
    <subcellularLocation>
        <location evidence="1">Cell membrane</location>
        <topology evidence="1">Multi-pass membrane protein</topology>
    </subcellularLocation>
</comment>
<feature type="transmembrane region" description="Helical" evidence="7">
    <location>
        <begin position="189"/>
        <end position="210"/>
    </location>
</feature>
<feature type="transmembrane region" description="Helical" evidence="7">
    <location>
        <begin position="88"/>
        <end position="113"/>
    </location>
</feature>
<gene>
    <name evidence="8" type="ORF">CR105_09135</name>
</gene>
<dbReference type="RefSeq" id="WP_099788126.1">
    <property type="nucleotide sequence ID" value="NZ_JBHLYV010000031.1"/>
</dbReference>